<evidence type="ECO:0000313" key="2">
    <source>
        <dbReference type="Proteomes" id="UP000887458"/>
    </source>
</evidence>
<dbReference type="EMBL" id="NJHN03000035">
    <property type="protein sequence ID" value="KAH9422862.1"/>
    <property type="molecule type" value="Genomic_DNA"/>
</dbReference>
<proteinExistence type="predicted"/>
<comment type="caution">
    <text evidence="1">The sequence shown here is derived from an EMBL/GenBank/DDBJ whole genome shotgun (WGS) entry which is preliminary data.</text>
</comment>
<gene>
    <name evidence="1" type="ORF">DERP_008125</name>
</gene>
<reference evidence="1 2" key="1">
    <citation type="journal article" date="2018" name="J. Allergy Clin. Immunol.">
        <title>High-quality assembly of Dermatophagoides pteronyssinus genome and transcriptome reveals a wide range of novel allergens.</title>
        <authorList>
            <person name="Liu X.Y."/>
            <person name="Yang K.Y."/>
            <person name="Wang M.Q."/>
            <person name="Kwok J.S."/>
            <person name="Zeng X."/>
            <person name="Yang Z."/>
            <person name="Xiao X.J."/>
            <person name="Lau C.P."/>
            <person name="Li Y."/>
            <person name="Huang Z.M."/>
            <person name="Ba J.G."/>
            <person name="Yim A.K."/>
            <person name="Ouyang C.Y."/>
            <person name="Ngai S.M."/>
            <person name="Chan T.F."/>
            <person name="Leung E.L."/>
            <person name="Liu L."/>
            <person name="Liu Z.G."/>
            <person name="Tsui S.K."/>
        </authorList>
    </citation>
    <scope>NUCLEOTIDE SEQUENCE [LARGE SCALE GENOMIC DNA]</scope>
    <source>
        <strain evidence="1">Derp</strain>
    </source>
</reference>
<sequence>MTTYVALSIIATKKSSSETNQIRSASYTIIGYSCDIYTFYIAKNITRNIVGKRKKTGILMISFDELLHNMVVVMVA</sequence>
<organism evidence="1 2">
    <name type="scientific">Dermatophagoides pteronyssinus</name>
    <name type="common">European house dust mite</name>
    <dbReference type="NCBI Taxonomy" id="6956"/>
    <lineage>
        <taxon>Eukaryota</taxon>
        <taxon>Metazoa</taxon>
        <taxon>Ecdysozoa</taxon>
        <taxon>Arthropoda</taxon>
        <taxon>Chelicerata</taxon>
        <taxon>Arachnida</taxon>
        <taxon>Acari</taxon>
        <taxon>Acariformes</taxon>
        <taxon>Sarcoptiformes</taxon>
        <taxon>Astigmata</taxon>
        <taxon>Psoroptidia</taxon>
        <taxon>Analgoidea</taxon>
        <taxon>Pyroglyphidae</taxon>
        <taxon>Dermatophagoidinae</taxon>
        <taxon>Dermatophagoides</taxon>
    </lineage>
</organism>
<dbReference type="Proteomes" id="UP000887458">
    <property type="component" value="Unassembled WGS sequence"/>
</dbReference>
<name>A0ABQ8JK91_DERPT</name>
<reference evidence="1 2" key="2">
    <citation type="journal article" date="2022" name="Mol. Biol. Evol.">
        <title>Comparative Genomics Reveals Insights into the Divergent Evolution of Astigmatic Mites and Household Pest Adaptations.</title>
        <authorList>
            <person name="Xiong Q."/>
            <person name="Wan A.T."/>
            <person name="Liu X."/>
            <person name="Fung C.S."/>
            <person name="Xiao X."/>
            <person name="Malainual N."/>
            <person name="Hou J."/>
            <person name="Wang L."/>
            <person name="Wang M."/>
            <person name="Yang K.Y."/>
            <person name="Cui Y."/>
            <person name="Leung E.L."/>
            <person name="Nong W."/>
            <person name="Shin S.K."/>
            <person name="Au S.W."/>
            <person name="Jeong K.Y."/>
            <person name="Chew F.T."/>
            <person name="Hui J.H."/>
            <person name="Leung T.F."/>
            <person name="Tungtrongchitr A."/>
            <person name="Zhong N."/>
            <person name="Liu Z."/>
            <person name="Tsui S.K."/>
        </authorList>
    </citation>
    <scope>NUCLEOTIDE SEQUENCE [LARGE SCALE GENOMIC DNA]</scope>
    <source>
        <strain evidence="1">Derp</strain>
    </source>
</reference>
<evidence type="ECO:0000313" key="1">
    <source>
        <dbReference type="EMBL" id="KAH9422862.1"/>
    </source>
</evidence>
<protein>
    <submittedName>
        <fullName evidence="1">Uncharacterized protein</fullName>
    </submittedName>
</protein>
<keyword evidence="2" id="KW-1185">Reference proteome</keyword>
<accession>A0ABQ8JK91</accession>